<comment type="caution">
    <text evidence="1">The sequence shown here is derived from an EMBL/GenBank/DDBJ whole genome shotgun (WGS) entry which is preliminary data.</text>
</comment>
<accession>A0ABS8VCR7</accession>
<name>A0ABS8VCR7_DATST</name>
<keyword evidence="2" id="KW-1185">Reference proteome</keyword>
<gene>
    <name evidence="1" type="ORF">HAX54_031409</name>
</gene>
<sequence length="142" mass="16179">MAVFSSVHSLSFSISNLGFVRRGFRLLLTPPTPWSNQTPRSDMVSGILQEHLRHEITLLHQPHSTFLSKQLTITYKIENPNSSDLGVFNNGYREANHALFLNVDKEDFQKHIGQERFPNGLPIDGQLAFHWFHCGADADFEC</sequence>
<protein>
    <submittedName>
        <fullName evidence="1">Uncharacterized protein</fullName>
    </submittedName>
</protein>
<evidence type="ECO:0000313" key="1">
    <source>
        <dbReference type="EMBL" id="MCD9643740.1"/>
    </source>
</evidence>
<reference evidence="1 2" key="1">
    <citation type="journal article" date="2021" name="BMC Genomics">
        <title>Datura genome reveals duplications of psychoactive alkaloid biosynthetic genes and high mutation rate following tissue culture.</title>
        <authorList>
            <person name="Rajewski A."/>
            <person name="Carter-House D."/>
            <person name="Stajich J."/>
            <person name="Litt A."/>
        </authorList>
    </citation>
    <scope>NUCLEOTIDE SEQUENCE [LARGE SCALE GENOMIC DNA]</scope>
    <source>
        <strain evidence="1">AR-01</strain>
    </source>
</reference>
<evidence type="ECO:0000313" key="2">
    <source>
        <dbReference type="Proteomes" id="UP000823775"/>
    </source>
</evidence>
<organism evidence="1 2">
    <name type="scientific">Datura stramonium</name>
    <name type="common">Jimsonweed</name>
    <name type="synonym">Common thornapple</name>
    <dbReference type="NCBI Taxonomy" id="4076"/>
    <lineage>
        <taxon>Eukaryota</taxon>
        <taxon>Viridiplantae</taxon>
        <taxon>Streptophyta</taxon>
        <taxon>Embryophyta</taxon>
        <taxon>Tracheophyta</taxon>
        <taxon>Spermatophyta</taxon>
        <taxon>Magnoliopsida</taxon>
        <taxon>eudicotyledons</taxon>
        <taxon>Gunneridae</taxon>
        <taxon>Pentapetalae</taxon>
        <taxon>asterids</taxon>
        <taxon>lamiids</taxon>
        <taxon>Solanales</taxon>
        <taxon>Solanaceae</taxon>
        <taxon>Solanoideae</taxon>
        <taxon>Datureae</taxon>
        <taxon>Datura</taxon>
    </lineage>
</organism>
<proteinExistence type="predicted"/>
<dbReference type="EMBL" id="JACEIK010003983">
    <property type="protein sequence ID" value="MCD9643740.1"/>
    <property type="molecule type" value="Genomic_DNA"/>
</dbReference>
<dbReference type="Proteomes" id="UP000823775">
    <property type="component" value="Unassembled WGS sequence"/>
</dbReference>